<dbReference type="EMBL" id="SOZJ01000002">
    <property type="protein sequence ID" value="TGJ71411.1"/>
    <property type="molecule type" value="Genomic_DNA"/>
</dbReference>
<evidence type="ECO:0000313" key="1">
    <source>
        <dbReference type="EMBL" id="TGJ71411.1"/>
    </source>
</evidence>
<dbReference type="AlphaFoldDB" id="A0A7C8PV71"/>
<dbReference type="OrthoDB" id="5299272at2759"/>
<comment type="caution">
    <text evidence="1">The sequence shown here is derived from an EMBL/GenBank/DDBJ whole genome shotgun (WGS) entry which is preliminary data.</text>
</comment>
<evidence type="ECO:0000313" key="2">
    <source>
        <dbReference type="Proteomes" id="UP000297595"/>
    </source>
</evidence>
<name>A0A7C8PV71_ORBOL</name>
<gene>
    <name evidence="1" type="ORF">EYR41_003377</name>
</gene>
<sequence>MGRPGRYLGLPSLLAGLFFVFAFLPSVTASRKAMPYDSIWLPMVIANRTPLRYLVGNSTIIHQLQDNYCRISDNNESPDLETPTLTTLTSVIGDIVAKLDAVIPAVQIALDSISRGEDLSELGIALIAASGPQDLALVSNLRDQLQEYLSVVSGFQNTMLISKTWFDDMPVIDKPFTTLSQNISPFLCIIWKCIPYDVHGQPIPFPGSNPADILAASNTVAITVDVDTEGREEFTKTIDGFRRVLDIQIEMDKAILEWFAVTVDNRKYNFQSLLPEWWIENHGSTIESVISRIDNWVYCWKIWAPLDSLIRAANSIKSLSIFLPISEGSTLVARPGEGWPWEN</sequence>
<protein>
    <submittedName>
        <fullName evidence="1">Uncharacterized protein</fullName>
    </submittedName>
</protein>
<proteinExistence type="predicted"/>
<organism evidence="1 2">
    <name type="scientific">Orbilia oligospora</name>
    <name type="common">Nematode-trapping fungus</name>
    <name type="synonym">Arthrobotrys oligospora</name>
    <dbReference type="NCBI Taxonomy" id="2813651"/>
    <lineage>
        <taxon>Eukaryota</taxon>
        <taxon>Fungi</taxon>
        <taxon>Dikarya</taxon>
        <taxon>Ascomycota</taxon>
        <taxon>Pezizomycotina</taxon>
        <taxon>Orbiliomycetes</taxon>
        <taxon>Orbiliales</taxon>
        <taxon>Orbiliaceae</taxon>
        <taxon>Orbilia</taxon>
    </lineage>
</organism>
<dbReference type="Proteomes" id="UP000297595">
    <property type="component" value="Unassembled WGS sequence"/>
</dbReference>
<reference evidence="1 2" key="1">
    <citation type="submission" date="2019-03" db="EMBL/GenBank/DDBJ databases">
        <title>Nematode-trapping fungi genome.</title>
        <authorList>
            <person name="Vidal-Diez De Ulzurrun G."/>
        </authorList>
    </citation>
    <scope>NUCLEOTIDE SEQUENCE [LARGE SCALE GENOMIC DNA]</scope>
    <source>
        <strain evidence="1 2">TWF154</strain>
    </source>
</reference>
<accession>A0A7C8PV71</accession>